<dbReference type="OrthoDB" id="5417567at2759"/>
<feature type="compositionally biased region" description="Basic and acidic residues" evidence="1">
    <location>
        <begin position="127"/>
        <end position="149"/>
    </location>
</feature>
<keyword evidence="3" id="KW-1185">Reference proteome</keyword>
<protein>
    <submittedName>
        <fullName evidence="2">Uncharacterized protein</fullName>
    </submittedName>
</protein>
<feature type="compositionally biased region" description="Polar residues" evidence="1">
    <location>
        <begin position="223"/>
        <end position="233"/>
    </location>
</feature>
<reference evidence="2 3" key="1">
    <citation type="journal article" date="2013" name="PLoS Genet.">
        <title>Genomic mechanisms accounting for the adaptation to parasitism in nematode-trapping fungi.</title>
        <authorList>
            <person name="Meerupati T."/>
            <person name="Andersson K.M."/>
            <person name="Friman E."/>
            <person name="Kumar D."/>
            <person name="Tunlid A."/>
            <person name="Ahren D."/>
        </authorList>
    </citation>
    <scope>NUCLEOTIDE SEQUENCE [LARGE SCALE GENOMIC DNA]</scope>
    <source>
        <strain evidence="2 3">CBS 200.50</strain>
    </source>
</reference>
<evidence type="ECO:0000256" key="1">
    <source>
        <dbReference type="SAM" id="MobiDB-lite"/>
    </source>
</evidence>
<accession>S8BKW2</accession>
<proteinExistence type="predicted"/>
<reference evidence="3" key="2">
    <citation type="submission" date="2013-04" db="EMBL/GenBank/DDBJ databases">
        <title>Genomic mechanisms accounting for the adaptation to parasitism in nematode-trapping fungi.</title>
        <authorList>
            <person name="Ahren D.G."/>
        </authorList>
    </citation>
    <scope>NUCLEOTIDE SEQUENCE [LARGE SCALE GENOMIC DNA]</scope>
    <source>
        <strain evidence="3">CBS 200.50</strain>
    </source>
</reference>
<feature type="region of interest" description="Disordered" evidence="1">
    <location>
        <begin position="319"/>
        <end position="343"/>
    </location>
</feature>
<feature type="region of interest" description="Disordered" evidence="1">
    <location>
        <begin position="31"/>
        <end position="240"/>
    </location>
</feature>
<organism evidence="2 3">
    <name type="scientific">Dactylellina haptotyla (strain CBS 200.50)</name>
    <name type="common">Nematode-trapping fungus</name>
    <name type="synonym">Monacrosporium haptotylum</name>
    <dbReference type="NCBI Taxonomy" id="1284197"/>
    <lineage>
        <taxon>Eukaryota</taxon>
        <taxon>Fungi</taxon>
        <taxon>Dikarya</taxon>
        <taxon>Ascomycota</taxon>
        <taxon>Pezizomycotina</taxon>
        <taxon>Orbiliomycetes</taxon>
        <taxon>Orbiliales</taxon>
        <taxon>Orbiliaceae</taxon>
        <taxon>Dactylellina</taxon>
    </lineage>
</organism>
<feature type="compositionally biased region" description="Basic and acidic residues" evidence="1">
    <location>
        <begin position="333"/>
        <end position="343"/>
    </location>
</feature>
<sequence>MIVWSADLGNKYTGEVTKLSVLEALQRTKQVVASDAGAGQKPQIPNSRDPKVMQEPDDNYKNPFALQRFSLPQIGGNLPKPPHTSHQNKNQEPKPRHPGSPSVRARTVDPETHKEMRRGRLSAPPPHRSEDDLFFRDESSSPEPAESRRDHAKKRLSLMNTGKRIASSPPPISSASPRAAKRQSRWGPDLQSGYSPEDQRLASLGEIPREDQPGSPSERRAVNNKSMSPTKQMMQDKRRSFGEQIAKAAATGFARVKPTVIHCEPEPGFIWTGKGRCLEVEFKRKLTLTEEVIVQWAEEWDMRRGIRSGPVDLERLHQLRETQDTNEAEQSIDDAKMHDFDRD</sequence>
<evidence type="ECO:0000313" key="3">
    <source>
        <dbReference type="Proteomes" id="UP000015100"/>
    </source>
</evidence>
<dbReference type="HOGENOM" id="CLU_808974_0_0_1"/>
<feature type="compositionally biased region" description="Basic and acidic residues" evidence="1">
    <location>
        <begin position="207"/>
        <end position="221"/>
    </location>
</feature>
<dbReference type="EMBL" id="AQGS01000439">
    <property type="protein sequence ID" value="EPS40038.1"/>
    <property type="molecule type" value="Genomic_DNA"/>
</dbReference>
<evidence type="ECO:0000313" key="2">
    <source>
        <dbReference type="EMBL" id="EPS40038.1"/>
    </source>
</evidence>
<name>S8BKW2_DACHA</name>
<comment type="caution">
    <text evidence="2">The sequence shown here is derived from an EMBL/GenBank/DDBJ whole genome shotgun (WGS) entry which is preliminary data.</text>
</comment>
<feature type="compositionally biased region" description="Basic and acidic residues" evidence="1">
    <location>
        <begin position="48"/>
        <end position="60"/>
    </location>
</feature>
<dbReference type="Proteomes" id="UP000015100">
    <property type="component" value="Unassembled WGS sequence"/>
</dbReference>
<gene>
    <name evidence="2" type="ORF">H072_6133</name>
</gene>
<dbReference type="AlphaFoldDB" id="S8BKW2"/>